<organism evidence="7">
    <name type="scientific">Eisenbergiella tayi</name>
    <dbReference type="NCBI Taxonomy" id="1432052"/>
    <lineage>
        <taxon>Bacteria</taxon>
        <taxon>Bacillati</taxon>
        <taxon>Bacillota</taxon>
        <taxon>Clostridia</taxon>
        <taxon>Lachnospirales</taxon>
        <taxon>Lachnospiraceae</taxon>
        <taxon>Eisenbergiella</taxon>
    </lineage>
</organism>
<evidence type="ECO:0000256" key="1">
    <source>
        <dbReference type="ARBA" id="ARBA00022485"/>
    </source>
</evidence>
<keyword evidence="4" id="KW-0411">Iron-sulfur</keyword>
<evidence type="ECO:0000256" key="4">
    <source>
        <dbReference type="ARBA" id="ARBA00023014"/>
    </source>
</evidence>
<dbReference type="EMBL" id="MCGH01000002">
    <property type="protein sequence ID" value="ODM07537.1"/>
    <property type="molecule type" value="Genomic_DNA"/>
</dbReference>
<keyword evidence="3" id="KW-0408">Iron</keyword>
<evidence type="ECO:0000256" key="2">
    <source>
        <dbReference type="ARBA" id="ARBA00022723"/>
    </source>
</evidence>
<dbReference type="Pfam" id="PF13237">
    <property type="entry name" value="Fer4_10"/>
    <property type="match status" value="1"/>
</dbReference>
<dbReference type="GO" id="GO:0016651">
    <property type="term" value="F:oxidoreductase activity, acting on NAD(P)H"/>
    <property type="evidence" value="ECO:0007669"/>
    <property type="project" value="InterPro"/>
</dbReference>
<keyword evidence="2" id="KW-0479">Metal-binding</keyword>
<protein>
    <submittedName>
        <fullName evidence="8">Hydrogenase</fullName>
    </submittedName>
    <submittedName>
        <fullName evidence="7">NADH-quinone oxidoreductase subunit 9</fullName>
        <ecNumber evidence="7">1.6.5.11</ecNumber>
    </submittedName>
</protein>
<name>A0A1E3AFX3_9FIRM</name>
<dbReference type="GO" id="GO:0046872">
    <property type="term" value="F:metal ion binding"/>
    <property type="evidence" value="ECO:0007669"/>
    <property type="project" value="UniProtKB-KW"/>
</dbReference>
<reference evidence="7" key="1">
    <citation type="submission" date="2016-07" db="EMBL/GenBank/DDBJ databases">
        <title>Characterization of isolates of Eisenbergiella tayi derived from blood cultures, using whole genome sequencing.</title>
        <authorList>
            <person name="Burdz T."/>
            <person name="Wiebe D."/>
            <person name="Huynh C."/>
            <person name="Bernard K."/>
        </authorList>
    </citation>
    <scope>NUCLEOTIDE SEQUENCE [LARGE SCALE GENOMIC DNA]</scope>
    <source>
        <strain evidence="7">NML 110608</strain>
    </source>
</reference>
<dbReference type="Proteomes" id="UP000094067">
    <property type="component" value="Unassembled WGS sequence"/>
</dbReference>
<dbReference type="PROSITE" id="PS00198">
    <property type="entry name" value="4FE4S_FER_1"/>
    <property type="match status" value="2"/>
</dbReference>
<dbReference type="PANTHER" id="PTHR10849">
    <property type="entry name" value="NADH DEHYDROGENASE UBIQUINONE IRON-SULFUR PROTEIN 8, MITOCHONDRIAL"/>
    <property type="match status" value="1"/>
</dbReference>
<dbReference type="InterPro" id="IPR017900">
    <property type="entry name" value="4Fe4S_Fe_S_CS"/>
</dbReference>
<dbReference type="OrthoDB" id="9803192at2"/>
<feature type="domain" description="4Fe-4S ferredoxin-type" evidence="6">
    <location>
        <begin position="39"/>
        <end position="68"/>
    </location>
</feature>
<dbReference type="EC" id="1.6.5.11" evidence="7"/>
<feature type="compositionally biased region" description="Low complexity" evidence="5">
    <location>
        <begin position="118"/>
        <end position="165"/>
    </location>
</feature>
<evidence type="ECO:0000313" key="10">
    <source>
        <dbReference type="Proteomes" id="UP000094271"/>
    </source>
</evidence>
<evidence type="ECO:0000256" key="5">
    <source>
        <dbReference type="SAM" id="MobiDB-lite"/>
    </source>
</evidence>
<reference evidence="9 10" key="3">
    <citation type="submission" date="2016-08" db="EMBL/GenBank/DDBJ databases">
        <authorList>
            <person name="Seilhamer J.J."/>
        </authorList>
    </citation>
    <scope>NUCLEOTIDE SEQUENCE [LARGE SCALE GENOMIC DNA]</scope>
    <source>
        <strain evidence="9 10">NML150140-1</strain>
    </source>
</reference>
<gene>
    <name evidence="7" type="primary">nqo9</name>
    <name evidence="9" type="ORF">BEI59_17770</name>
    <name evidence="7" type="ORF">BEI61_03427</name>
    <name evidence="8" type="ORF">BEI63_25140</name>
</gene>
<dbReference type="Proteomes" id="UP000094271">
    <property type="component" value="Unassembled WGS sequence"/>
</dbReference>
<dbReference type="Proteomes" id="UP000094869">
    <property type="component" value="Unassembled WGS sequence"/>
</dbReference>
<proteinExistence type="predicted"/>
<evidence type="ECO:0000313" key="9">
    <source>
        <dbReference type="EMBL" id="ODR49333.1"/>
    </source>
</evidence>
<reference evidence="8 11" key="2">
    <citation type="submission" date="2016-08" db="EMBL/GenBank/DDBJ databases">
        <title>Characterization of Isolates of Eisenbergiella tayi Derived from Blood Cultures, Using Whole Genome Sequencing.</title>
        <authorList>
            <person name="Bernier A.-M."/>
            <person name="Burdz T."/>
            <person name="Wiebe D."/>
            <person name="Bernard K."/>
        </authorList>
    </citation>
    <scope>NUCLEOTIDE SEQUENCE [LARGE SCALE GENOMIC DNA]</scope>
    <source>
        <strain evidence="8 11">NML120146</strain>
    </source>
</reference>
<keyword evidence="7" id="KW-0560">Oxidoreductase</keyword>
<evidence type="ECO:0000313" key="7">
    <source>
        <dbReference type="EMBL" id="ODM07537.1"/>
    </source>
</evidence>
<dbReference type="SUPFAM" id="SSF54862">
    <property type="entry name" value="4Fe-4S ferredoxins"/>
    <property type="match status" value="1"/>
</dbReference>
<accession>A0A1E3AFX3</accession>
<dbReference type="PATRIC" id="fig|1432052.4.peg.3818"/>
<evidence type="ECO:0000259" key="6">
    <source>
        <dbReference type="PROSITE" id="PS51379"/>
    </source>
</evidence>
<sequence length="165" mass="17887">MKQMNTMKFTSVALKNLFSKPATRPYPEQPREYPDRTRGHVEVDIDTCVLCSLCARKCPTGAITVDRAAKLWEIERFGCIQCGCCVETCPKKCLSMKQSYTEPDGTKKTDSFIKTNMPEPAAKPAVKPAARPAAGQEAAKPAAKAEAAQPAAKPEAAQTAGQEHT</sequence>
<evidence type="ECO:0000313" key="8">
    <source>
        <dbReference type="EMBL" id="ODR48150.1"/>
    </source>
</evidence>
<evidence type="ECO:0000256" key="3">
    <source>
        <dbReference type="ARBA" id="ARBA00023004"/>
    </source>
</evidence>
<feature type="domain" description="4Fe-4S ferredoxin-type" evidence="6">
    <location>
        <begin position="70"/>
        <end position="99"/>
    </location>
</feature>
<dbReference type="GO" id="GO:0016020">
    <property type="term" value="C:membrane"/>
    <property type="evidence" value="ECO:0007669"/>
    <property type="project" value="InterPro"/>
</dbReference>
<dbReference type="Gene3D" id="3.30.70.3270">
    <property type="match status" value="1"/>
</dbReference>
<dbReference type="GO" id="GO:0051539">
    <property type="term" value="F:4 iron, 4 sulfur cluster binding"/>
    <property type="evidence" value="ECO:0007669"/>
    <property type="project" value="UniProtKB-KW"/>
</dbReference>
<keyword evidence="11" id="KW-1185">Reference proteome</keyword>
<comment type="caution">
    <text evidence="7">The sequence shown here is derived from an EMBL/GenBank/DDBJ whole genome shotgun (WGS) entry which is preliminary data.</text>
</comment>
<evidence type="ECO:0000313" key="11">
    <source>
        <dbReference type="Proteomes" id="UP000094869"/>
    </source>
</evidence>
<feature type="region of interest" description="Disordered" evidence="5">
    <location>
        <begin position="99"/>
        <end position="165"/>
    </location>
</feature>
<dbReference type="InterPro" id="IPR010226">
    <property type="entry name" value="NADH_quinone_OxRdtase_chainI"/>
</dbReference>
<dbReference type="PROSITE" id="PS51379">
    <property type="entry name" value="4FE4S_FER_2"/>
    <property type="match status" value="2"/>
</dbReference>
<dbReference type="EMBL" id="MEHA01000013">
    <property type="protein sequence ID" value="ODR49333.1"/>
    <property type="molecule type" value="Genomic_DNA"/>
</dbReference>
<dbReference type="InterPro" id="IPR017896">
    <property type="entry name" value="4Fe4S_Fe-S-bd"/>
</dbReference>
<dbReference type="EMBL" id="MEHD01000043">
    <property type="protein sequence ID" value="ODR48150.1"/>
    <property type="molecule type" value="Genomic_DNA"/>
</dbReference>
<dbReference type="AlphaFoldDB" id="A0A1E3AFX3"/>
<keyword evidence="1" id="KW-0004">4Fe-4S</keyword>
<dbReference type="RefSeq" id="WP_069153161.1">
    <property type="nucleotide sequence ID" value="NZ_DAWDRA010000208.1"/>
</dbReference>